<name>A0A392U6X2_9FABA</name>
<dbReference type="EMBL" id="LXQA010738554">
    <property type="protein sequence ID" value="MCI68547.1"/>
    <property type="molecule type" value="Genomic_DNA"/>
</dbReference>
<reference evidence="1 2" key="1">
    <citation type="journal article" date="2018" name="Front. Plant Sci.">
        <title>Red Clover (Trifolium pratense) and Zigzag Clover (T. medium) - A Picture of Genomic Similarities and Differences.</title>
        <authorList>
            <person name="Dluhosova J."/>
            <person name="Istvanek J."/>
            <person name="Nedelnik J."/>
            <person name="Repkova J."/>
        </authorList>
    </citation>
    <scope>NUCLEOTIDE SEQUENCE [LARGE SCALE GENOMIC DNA]</scope>
    <source>
        <strain evidence="2">cv. 10/8</strain>
        <tissue evidence="1">Leaf</tissue>
    </source>
</reference>
<accession>A0A392U6X2</accession>
<dbReference type="Proteomes" id="UP000265520">
    <property type="component" value="Unassembled WGS sequence"/>
</dbReference>
<proteinExistence type="predicted"/>
<organism evidence="1 2">
    <name type="scientific">Trifolium medium</name>
    <dbReference type="NCBI Taxonomy" id="97028"/>
    <lineage>
        <taxon>Eukaryota</taxon>
        <taxon>Viridiplantae</taxon>
        <taxon>Streptophyta</taxon>
        <taxon>Embryophyta</taxon>
        <taxon>Tracheophyta</taxon>
        <taxon>Spermatophyta</taxon>
        <taxon>Magnoliopsida</taxon>
        <taxon>eudicotyledons</taxon>
        <taxon>Gunneridae</taxon>
        <taxon>Pentapetalae</taxon>
        <taxon>rosids</taxon>
        <taxon>fabids</taxon>
        <taxon>Fabales</taxon>
        <taxon>Fabaceae</taxon>
        <taxon>Papilionoideae</taxon>
        <taxon>50 kb inversion clade</taxon>
        <taxon>NPAAA clade</taxon>
        <taxon>Hologalegina</taxon>
        <taxon>IRL clade</taxon>
        <taxon>Trifolieae</taxon>
        <taxon>Trifolium</taxon>
    </lineage>
</organism>
<evidence type="ECO:0000313" key="1">
    <source>
        <dbReference type="EMBL" id="MCI68547.1"/>
    </source>
</evidence>
<keyword evidence="2" id="KW-1185">Reference proteome</keyword>
<comment type="caution">
    <text evidence="1">The sequence shown here is derived from an EMBL/GenBank/DDBJ whole genome shotgun (WGS) entry which is preliminary data.</text>
</comment>
<evidence type="ECO:0000313" key="2">
    <source>
        <dbReference type="Proteomes" id="UP000265520"/>
    </source>
</evidence>
<sequence length="47" mass="5116">MGRSLLIRDWKLVSSDISMGQIDVLSGGLKADECPSKNEIRSEPLLG</sequence>
<feature type="non-terminal residue" evidence="1">
    <location>
        <position position="47"/>
    </location>
</feature>
<dbReference type="AlphaFoldDB" id="A0A392U6X2"/>
<protein>
    <submittedName>
        <fullName evidence="1">Uncharacterized protein</fullName>
    </submittedName>
</protein>